<reference evidence="1 2" key="1">
    <citation type="journal article" date="2018" name="Front. Plant Sci.">
        <title>Red Clover (Trifolium pratense) and Zigzag Clover (T. medium) - A Picture of Genomic Similarities and Differences.</title>
        <authorList>
            <person name="Dluhosova J."/>
            <person name="Istvanek J."/>
            <person name="Nedelnik J."/>
            <person name="Repkova J."/>
        </authorList>
    </citation>
    <scope>NUCLEOTIDE SEQUENCE [LARGE SCALE GENOMIC DNA]</scope>
    <source>
        <strain evidence="2">cv. 10/8</strain>
        <tissue evidence="1">Leaf</tissue>
    </source>
</reference>
<dbReference type="AlphaFoldDB" id="A0A392TFD8"/>
<organism evidence="1 2">
    <name type="scientific">Trifolium medium</name>
    <dbReference type="NCBI Taxonomy" id="97028"/>
    <lineage>
        <taxon>Eukaryota</taxon>
        <taxon>Viridiplantae</taxon>
        <taxon>Streptophyta</taxon>
        <taxon>Embryophyta</taxon>
        <taxon>Tracheophyta</taxon>
        <taxon>Spermatophyta</taxon>
        <taxon>Magnoliopsida</taxon>
        <taxon>eudicotyledons</taxon>
        <taxon>Gunneridae</taxon>
        <taxon>Pentapetalae</taxon>
        <taxon>rosids</taxon>
        <taxon>fabids</taxon>
        <taxon>Fabales</taxon>
        <taxon>Fabaceae</taxon>
        <taxon>Papilionoideae</taxon>
        <taxon>50 kb inversion clade</taxon>
        <taxon>NPAAA clade</taxon>
        <taxon>Hologalegina</taxon>
        <taxon>IRL clade</taxon>
        <taxon>Trifolieae</taxon>
        <taxon>Trifolium</taxon>
    </lineage>
</organism>
<sequence length="37" mass="4295">FLVVKQSLVDLKRPLVEYSEFQPDSAEPEYSEEPVEP</sequence>
<dbReference type="Proteomes" id="UP000265520">
    <property type="component" value="Unassembled WGS sequence"/>
</dbReference>
<feature type="non-terminal residue" evidence="1">
    <location>
        <position position="1"/>
    </location>
</feature>
<name>A0A392TFD8_9FABA</name>
<dbReference type="EMBL" id="LXQA010568865">
    <property type="protein sequence ID" value="MCI59718.1"/>
    <property type="molecule type" value="Genomic_DNA"/>
</dbReference>
<comment type="caution">
    <text evidence="1">The sequence shown here is derived from an EMBL/GenBank/DDBJ whole genome shotgun (WGS) entry which is preliminary data.</text>
</comment>
<proteinExistence type="predicted"/>
<protein>
    <submittedName>
        <fullName evidence="1">Uncharacterized protein</fullName>
    </submittedName>
</protein>
<evidence type="ECO:0000313" key="2">
    <source>
        <dbReference type="Proteomes" id="UP000265520"/>
    </source>
</evidence>
<evidence type="ECO:0000313" key="1">
    <source>
        <dbReference type="EMBL" id="MCI59718.1"/>
    </source>
</evidence>
<accession>A0A392TFD8</accession>
<keyword evidence="2" id="KW-1185">Reference proteome</keyword>